<reference evidence="3" key="1">
    <citation type="journal article" date="2019" name="Nat. Commun.">
        <title>The genome of broomcorn millet.</title>
        <authorList>
            <person name="Zou C."/>
            <person name="Miki D."/>
            <person name="Li D."/>
            <person name="Tang Q."/>
            <person name="Xiao L."/>
            <person name="Rajput S."/>
            <person name="Deng P."/>
            <person name="Jia W."/>
            <person name="Huang R."/>
            <person name="Zhang M."/>
            <person name="Sun Y."/>
            <person name="Hu J."/>
            <person name="Fu X."/>
            <person name="Schnable P.S."/>
            <person name="Li F."/>
            <person name="Zhang H."/>
            <person name="Feng B."/>
            <person name="Zhu X."/>
            <person name="Liu R."/>
            <person name="Schnable J.C."/>
            <person name="Zhu J.-K."/>
            <person name="Zhang H."/>
        </authorList>
    </citation>
    <scope>NUCLEOTIDE SEQUENCE [LARGE SCALE GENOMIC DNA]</scope>
</reference>
<sequence>MGPVPTPDGQGSQYTSNDPLESSLRGYASLLQNGQTSLPVSISPKGPDFAASGSKDKTDINIDDGDVVRTEKRLSWMPDEDV</sequence>
<keyword evidence="3" id="KW-1185">Reference proteome</keyword>
<evidence type="ECO:0000313" key="2">
    <source>
        <dbReference type="EMBL" id="RLM74995.1"/>
    </source>
</evidence>
<evidence type="ECO:0000256" key="1">
    <source>
        <dbReference type="SAM" id="MobiDB-lite"/>
    </source>
</evidence>
<feature type="compositionally biased region" description="Polar residues" evidence="1">
    <location>
        <begin position="9"/>
        <end position="20"/>
    </location>
</feature>
<dbReference type="Proteomes" id="UP000275267">
    <property type="component" value="Unassembled WGS sequence"/>
</dbReference>
<protein>
    <submittedName>
        <fullName evidence="2">Uncharacterized protein</fullName>
    </submittedName>
</protein>
<feature type="compositionally biased region" description="Polar residues" evidence="1">
    <location>
        <begin position="30"/>
        <end position="40"/>
    </location>
</feature>
<accession>A0A3L6Q8L7</accession>
<comment type="caution">
    <text evidence="2">The sequence shown here is derived from an EMBL/GenBank/DDBJ whole genome shotgun (WGS) entry which is preliminary data.</text>
</comment>
<dbReference type="AlphaFoldDB" id="A0A3L6Q8L7"/>
<proteinExistence type="predicted"/>
<gene>
    <name evidence="2" type="ORF">C2845_PM15G11070</name>
</gene>
<evidence type="ECO:0000313" key="3">
    <source>
        <dbReference type="Proteomes" id="UP000275267"/>
    </source>
</evidence>
<organism evidence="2 3">
    <name type="scientific">Panicum miliaceum</name>
    <name type="common">Proso millet</name>
    <name type="synonym">Broomcorn millet</name>
    <dbReference type="NCBI Taxonomy" id="4540"/>
    <lineage>
        <taxon>Eukaryota</taxon>
        <taxon>Viridiplantae</taxon>
        <taxon>Streptophyta</taxon>
        <taxon>Embryophyta</taxon>
        <taxon>Tracheophyta</taxon>
        <taxon>Spermatophyta</taxon>
        <taxon>Magnoliopsida</taxon>
        <taxon>Liliopsida</taxon>
        <taxon>Poales</taxon>
        <taxon>Poaceae</taxon>
        <taxon>PACMAD clade</taxon>
        <taxon>Panicoideae</taxon>
        <taxon>Panicodae</taxon>
        <taxon>Paniceae</taxon>
        <taxon>Panicinae</taxon>
        <taxon>Panicum</taxon>
        <taxon>Panicum sect. Panicum</taxon>
    </lineage>
</organism>
<name>A0A3L6Q8L7_PANMI</name>
<feature type="compositionally biased region" description="Basic and acidic residues" evidence="1">
    <location>
        <begin position="54"/>
        <end position="64"/>
    </location>
</feature>
<feature type="region of interest" description="Disordered" evidence="1">
    <location>
        <begin position="1"/>
        <end position="64"/>
    </location>
</feature>
<dbReference type="EMBL" id="PQIB02000013">
    <property type="protein sequence ID" value="RLM74995.1"/>
    <property type="molecule type" value="Genomic_DNA"/>
</dbReference>